<gene>
    <name evidence="1" type="ORF">B0T21DRAFT_358150</name>
</gene>
<comment type="caution">
    <text evidence="1">The sequence shown here is derived from an EMBL/GenBank/DDBJ whole genome shotgun (WGS) entry which is preliminary data.</text>
</comment>
<sequence length="76" mass="8881">MDSEEKTSEIIMTEVVRRMIANEISGRVDVLCYSRFPKALPGLPSWVPDWKSNSIRSYYQINEAAVEENRRDLFLE</sequence>
<accession>A0AA40ESF7</accession>
<dbReference type="AlphaFoldDB" id="A0AA40ESF7"/>
<reference evidence="1" key="1">
    <citation type="submission" date="2023-06" db="EMBL/GenBank/DDBJ databases">
        <title>Genome-scale phylogeny and comparative genomics of the fungal order Sordariales.</title>
        <authorList>
            <consortium name="Lawrence Berkeley National Laboratory"/>
            <person name="Hensen N."/>
            <person name="Bonometti L."/>
            <person name="Westerberg I."/>
            <person name="Brannstrom I.O."/>
            <person name="Guillou S."/>
            <person name="Cros-Aarteil S."/>
            <person name="Calhoun S."/>
            <person name="Haridas S."/>
            <person name="Kuo A."/>
            <person name="Mondo S."/>
            <person name="Pangilinan J."/>
            <person name="Riley R."/>
            <person name="Labutti K."/>
            <person name="Andreopoulos B."/>
            <person name="Lipzen A."/>
            <person name="Chen C."/>
            <person name="Yanf M."/>
            <person name="Daum C."/>
            <person name="Ng V."/>
            <person name="Clum A."/>
            <person name="Steindorff A."/>
            <person name="Ohm R."/>
            <person name="Martin F."/>
            <person name="Silar P."/>
            <person name="Natvig D."/>
            <person name="Lalanne C."/>
            <person name="Gautier V."/>
            <person name="Ament-Velasquez S.L."/>
            <person name="Kruys A."/>
            <person name="Hutchinson M.I."/>
            <person name="Powell A.J."/>
            <person name="Barry K."/>
            <person name="Miller A.N."/>
            <person name="Grigoriev I.V."/>
            <person name="Debuchy R."/>
            <person name="Gladieux P."/>
            <person name="Thoren M.H."/>
            <person name="Johannesson H."/>
        </authorList>
    </citation>
    <scope>NUCLEOTIDE SEQUENCE</scope>
    <source>
        <strain evidence="1">CBS 540.89</strain>
    </source>
</reference>
<evidence type="ECO:0000313" key="1">
    <source>
        <dbReference type="EMBL" id="KAK0744671.1"/>
    </source>
</evidence>
<organism evidence="1 2">
    <name type="scientific">Apiosordaria backusii</name>
    <dbReference type="NCBI Taxonomy" id="314023"/>
    <lineage>
        <taxon>Eukaryota</taxon>
        <taxon>Fungi</taxon>
        <taxon>Dikarya</taxon>
        <taxon>Ascomycota</taxon>
        <taxon>Pezizomycotina</taxon>
        <taxon>Sordariomycetes</taxon>
        <taxon>Sordariomycetidae</taxon>
        <taxon>Sordariales</taxon>
        <taxon>Lasiosphaeriaceae</taxon>
        <taxon>Apiosordaria</taxon>
    </lineage>
</organism>
<keyword evidence="2" id="KW-1185">Reference proteome</keyword>
<dbReference type="Proteomes" id="UP001172159">
    <property type="component" value="Unassembled WGS sequence"/>
</dbReference>
<dbReference type="EMBL" id="JAUKTV010000002">
    <property type="protein sequence ID" value="KAK0744671.1"/>
    <property type="molecule type" value="Genomic_DNA"/>
</dbReference>
<evidence type="ECO:0000313" key="2">
    <source>
        <dbReference type="Proteomes" id="UP001172159"/>
    </source>
</evidence>
<proteinExistence type="predicted"/>
<protein>
    <submittedName>
        <fullName evidence="1">Uncharacterized protein</fullName>
    </submittedName>
</protein>
<name>A0AA40ESF7_9PEZI</name>